<dbReference type="InterPro" id="IPR029063">
    <property type="entry name" value="SAM-dependent_MTases_sf"/>
</dbReference>
<dbReference type="Proteomes" id="UP000192801">
    <property type="component" value="Unassembled WGS sequence"/>
</dbReference>
<evidence type="ECO:0000313" key="1">
    <source>
        <dbReference type="EMBL" id="ORA64318.1"/>
    </source>
</evidence>
<accession>A0A1X0CW59</accession>
<protein>
    <submittedName>
        <fullName evidence="1">Uncharacterized protein</fullName>
    </submittedName>
</protein>
<dbReference type="EMBL" id="MVHS01000074">
    <property type="protein sequence ID" value="ORA64318.1"/>
    <property type="molecule type" value="Genomic_DNA"/>
</dbReference>
<dbReference type="AlphaFoldDB" id="A0A1X0CW59"/>
<dbReference type="RefSeq" id="WP_083033454.1">
    <property type="nucleotide sequence ID" value="NZ_AP022618.1"/>
</dbReference>
<proteinExistence type="predicted"/>
<name>A0A1X0CW59_9MYCO</name>
<organism evidence="1 2">
    <name type="scientific">Mycolicibacterium insubricum</name>
    <dbReference type="NCBI Taxonomy" id="444597"/>
    <lineage>
        <taxon>Bacteria</taxon>
        <taxon>Bacillati</taxon>
        <taxon>Actinomycetota</taxon>
        <taxon>Actinomycetes</taxon>
        <taxon>Mycobacteriales</taxon>
        <taxon>Mycobacteriaceae</taxon>
        <taxon>Mycolicibacterium</taxon>
    </lineage>
</organism>
<sequence length="253" mass="27327">MSNPVGDISRMPRGGHDASWLDRLLQTNLSQYQDRDDADPELLRGLRTERIRVQSFLHTHQQVARLVLDDVADMADPAILQLGADNDEVAALLLHDHPTARLTVSSPDPELVGEWADGALGDQPRAHLRTLDPTAINAANDEFDLAFLAFGLHHLSAVAGARFIAEGTRVAGELLIIDVFRPPSPLHLVRLAAMAPLAPVIPFVHDELISSLEAYSTSAIRAMAASAAERTGRTIDVDVSRSGPITVVRAARG</sequence>
<evidence type="ECO:0000313" key="2">
    <source>
        <dbReference type="Proteomes" id="UP000192801"/>
    </source>
</evidence>
<dbReference type="OrthoDB" id="4125239at2"/>
<gene>
    <name evidence="1" type="ORF">BST26_19815</name>
</gene>
<dbReference type="Gene3D" id="3.40.50.150">
    <property type="entry name" value="Vaccinia Virus protein VP39"/>
    <property type="match status" value="1"/>
</dbReference>
<dbReference type="STRING" id="444597.BST26_19815"/>
<keyword evidence="2" id="KW-1185">Reference proteome</keyword>
<dbReference type="SUPFAM" id="SSF53335">
    <property type="entry name" value="S-adenosyl-L-methionine-dependent methyltransferases"/>
    <property type="match status" value="1"/>
</dbReference>
<reference evidence="1 2" key="1">
    <citation type="submission" date="2016-12" db="EMBL/GenBank/DDBJ databases">
        <title>The new phylogeny of genus Mycobacterium.</title>
        <authorList>
            <person name="Tortoli E."/>
            <person name="Trovato A."/>
            <person name="Cirillo D.M."/>
        </authorList>
    </citation>
    <scope>NUCLEOTIDE SEQUENCE [LARGE SCALE GENOMIC DNA]</scope>
    <source>
        <strain evidence="1 2">DSM 45130</strain>
    </source>
</reference>
<comment type="caution">
    <text evidence="1">The sequence shown here is derived from an EMBL/GenBank/DDBJ whole genome shotgun (WGS) entry which is preliminary data.</text>
</comment>